<dbReference type="EMBL" id="CH920204">
    <property type="protein sequence ID" value="EDW05026.1"/>
    <property type="molecule type" value="Genomic_DNA"/>
</dbReference>
<keyword evidence="6" id="KW-1133">Transmembrane helix</keyword>
<dbReference type="GO" id="GO:0016757">
    <property type="term" value="F:glycosyltransferase activity"/>
    <property type="evidence" value="ECO:0007669"/>
    <property type="project" value="UniProtKB-UniRule"/>
</dbReference>
<dbReference type="Proteomes" id="UP000001070">
    <property type="component" value="Unassembled WGS sequence"/>
</dbReference>
<organism evidence="10">
    <name type="scientific">Drosophila grimshawi</name>
    <name type="common">Hawaiian fruit fly</name>
    <name type="synonym">Idiomyia grimshawi</name>
    <dbReference type="NCBI Taxonomy" id="7222"/>
    <lineage>
        <taxon>Eukaryota</taxon>
        <taxon>Metazoa</taxon>
        <taxon>Ecdysozoa</taxon>
        <taxon>Arthropoda</taxon>
        <taxon>Hexapoda</taxon>
        <taxon>Insecta</taxon>
        <taxon>Pterygota</taxon>
        <taxon>Neoptera</taxon>
        <taxon>Endopterygota</taxon>
        <taxon>Diptera</taxon>
        <taxon>Brachycera</taxon>
        <taxon>Muscomorpha</taxon>
        <taxon>Ephydroidea</taxon>
        <taxon>Drosophilidae</taxon>
        <taxon>Drosophila</taxon>
        <taxon>Hawaiian Drosophila</taxon>
    </lineage>
</organism>
<dbReference type="GO" id="GO:0016020">
    <property type="term" value="C:membrane"/>
    <property type="evidence" value="ECO:0007669"/>
    <property type="project" value="UniProtKB-SubCell"/>
</dbReference>
<reference evidence="9 10" key="1">
    <citation type="journal article" date="2007" name="Nature">
        <title>Evolution of genes and genomes on the Drosophila phylogeny.</title>
        <authorList>
            <consortium name="Drosophila 12 Genomes Consortium"/>
            <person name="Clark A.G."/>
            <person name="Eisen M.B."/>
            <person name="Smith D.R."/>
            <person name="Bergman C.M."/>
            <person name="Oliver B."/>
            <person name="Markow T.A."/>
            <person name="Kaufman T.C."/>
            <person name="Kellis M."/>
            <person name="Gelbart W."/>
            <person name="Iyer V.N."/>
            <person name="Pollard D.A."/>
            <person name="Sackton T.B."/>
            <person name="Larracuente A.M."/>
            <person name="Singh N.D."/>
            <person name="Abad J.P."/>
            <person name="Abt D.N."/>
            <person name="Adryan B."/>
            <person name="Aguade M."/>
            <person name="Akashi H."/>
            <person name="Anderson W.W."/>
            <person name="Aquadro C.F."/>
            <person name="Ardell D.H."/>
            <person name="Arguello R."/>
            <person name="Artieri C.G."/>
            <person name="Barbash D.A."/>
            <person name="Barker D."/>
            <person name="Barsanti P."/>
            <person name="Batterham P."/>
            <person name="Batzoglou S."/>
            <person name="Begun D."/>
            <person name="Bhutkar A."/>
            <person name="Blanco E."/>
            <person name="Bosak S.A."/>
            <person name="Bradley R.K."/>
            <person name="Brand A.D."/>
            <person name="Brent M.R."/>
            <person name="Brooks A.N."/>
            <person name="Brown R.H."/>
            <person name="Butlin R.K."/>
            <person name="Caggese C."/>
            <person name="Calvi B.R."/>
            <person name="Bernardo de Carvalho A."/>
            <person name="Caspi A."/>
            <person name="Castrezana S."/>
            <person name="Celniker S.E."/>
            <person name="Chang J.L."/>
            <person name="Chapple C."/>
            <person name="Chatterji S."/>
            <person name="Chinwalla A."/>
            <person name="Civetta A."/>
            <person name="Clifton S.W."/>
            <person name="Comeron J.M."/>
            <person name="Costello J.C."/>
            <person name="Coyne J.A."/>
            <person name="Daub J."/>
            <person name="David R.G."/>
            <person name="Delcher A.L."/>
            <person name="Delehaunty K."/>
            <person name="Do C.B."/>
            <person name="Ebling H."/>
            <person name="Edwards K."/>
            <person name="Eickbush T."/>
            <person name="Evans J.D."/>
            <person name="Filipski A."/>
            <person name="Findeiss S."/>
            <person name="Freyhult E."/>
            <person name="Fulton L."/>
            <person name="Fulton R."/>
            <person name="Garcia A.C."/>
            <person name="Gardiner A."/>
            <person name="Garfield D.A."/>
            <person name="Garvin B.E."/>
            <person name="Gibson G."/>
            <person name="Gilbert D."/>
            <person name="Gnerre S."/>
            <person name="Godfrey J."/>
            <person name="Good R."/>
            <person name="Gotea V."/>
            <person name="Gravely B."/>
            <person name="Greenberg A.J."/>
            <person name="Griffiths-Jones S."/>
            <person name="Gross S."/>
            <person name="Guigo R."/>
            <person name="Gustafson E.A."/>
            <person name="Haerty W."/>
            <person name="Hahn M.W."/>
            <person name="Halligan D.L."/>
            <person name="Halpern A.L."/>
            <person name="Halter G.M."/>
            <person name="Han M.V."/>
            <person name="Heger A."/>
            <person name="Hillier L."/>
            <person name="Hinrichs A.S."/>
            <person name="Holmes I."/>
            <person name="Hoskins R.A."/>
            <person name="Hubisz M.J."/>
            <person name="Hultmark D."/>
            <person name="Huntley M.A."/>
            <person name="Jaffe D.B."/>
            <person name="Jagadeeshan S."/>
            <person name="Jeck W.R."/>
            <person name="Johnson J."/>
            <person name="Jones C.D."/>
            <person name="Jordan W.C."/>
            <person name="Karpen G.H."/>
            <person name="Kataoka E."/>
            <person name="Keightley P.D."/>
            <person name="Kheradpour P."/>
            <person name="Kirkness E.F."/>
            <person name="Koerich L.B."/>
            <person name="Kristiansen K."/>
            <person name="Kudrna D."/>
            <person name="Kulathinal R.J."/>
            <person name="Kumar S."/>
            <person name="Kwok R."/>
            <person name="Lander E."/>
            <person name="Langley C.H."/>
            <person name="Lapoint R."/>
            <person name="Lazzaro B.P."/>
            <person name="Lee S.J."/>
            <person name="Levesque L."/>
            <person name="Li R."/>
            <person name="Lin C.F."/>
            <person name="Lin M.F."/>
            <person name="Lindblad-Toh K."/>
            <person name="Llopart A."/>
            <person name="Long M."/>
            <person name="Low L."/>
            <person name="Lozovsky E."/>
            <person name="Lu J."/>
            <person name="Luo M."/>
            <person name="Machado C.A."/>
            <person name="Makalowski W."/>
            <person name="Marzo M."/>
            <person name="Matsuda M."/>
            <person name="Matzkin L."/>
            <person name="McAllister B."/>
            <person name="McBride C.S."/>
            <person name="McKernan B."/>
            <person name="McKernan K."/>
            <person name="Mendez-Lago M."/>
            <person name="Minx P."/>
            <person name="Mollenhauer M.U."/>
            <person name="Montooth K."/>
            <person name="Mount S.M."/>
            <person name="Mu X."/>
            <person name="Myers E."/>
            <person name="Negre B."/>
            <person name="Newfeld S."/>
            <person name="Nielsen R."/>
            <person name="Noor M.A."/>
            <person name="O'Grady P."/>
            <person name="Pachter L."/>
            <person name="Papaceit M."/>
            <person name="Parisi M.J."/>
            <person name="Parisi M."/>
            <person name="Parts L."/>
            <person name="Pedersen J.S."/>
            <person name="Pesole G."/>
            <person name="Phillippy A.M."/>
            <person name="Ponting C.P."/>
            <person name="Pop M."/>
            <person name="Porcelli D."/>
            <person name="Powell J.R."/>
            <person name="Prohaska S."/>
            <person name="Pruitt K."/>
            <person name="Puig M."/>
            <person name="Quesneville H."/>
            <person name="Ram K.R."/>
            <person name="Rand D."/>
            <person name="Rasmussen M.D."/>
            <person name="Reed L.K."/>
            <person name="Reenan R."/>
            <person name="Reily A."/>
            <person name="Remington K.A."/>
            <person name="Rieger T.T."/>
            <person name="Ritchie M.G."/>
            <person name="Robin C."/>
            <person name="Rogers Y.H."/>
            <person name="Rohde C."/>
            <person name="Rozas J."/>
            <person name="Rubenfield M.J."/>
            <person name="Ruiz A."/>
            <person name="Russo S."/>
            <person name="Salzberg S.L."/>
            <person name="Sanchez-Gracia A."/>
            <person name="Saranga D.J."/>
            <person name="Sato H."/>
            <person name="Schaeffer S.W."/>
            <person name="Schatz M.C."/>
            <person name="Schlenke T."/>
            <person name="Schwartz R."/>
            <person name="Segarra C."/>
            <person name="Singh R.S."/>
            <person name="Sirot L."/>
            <person name="Sirota M."/>
            <person name="Sisneros N.B."/>
            <person name="Smith C.D."/>
            <person name="Smith T.F."/>
            <person name="Spieth J."/>
            <person name="Stage D.E."/>
            <person name="Stark A."/>
            <person name="Stephan W."/>
            <person name="Strausberg R.L."/>
            <person name="Strempel S."/>
            <person name="Sturgill D."/>
            <person name="Sutton G."/>
            <person name="Sutton G.G."/>
            <person name="Tao W."/>
            <person name="Teichmann S."/>
            <person name="Tobari Y.N."/>
            <person name="Tomimura Y."/>
            <person name="Tsolas J.M."/>
            <person name="Valente V.L."/>
            <person name="Venter E."/>
            <person name="Venter J.C."/>
            <person name="Vicario S."/>
            <person name="Vieira F.G."/>
            <person name="Vilella A.J."/>
            <person name="Villasante A."/>
            <person name="Walenz B."/>
            <person name="Wang J."/>
            <person name="Wasserman M."/>
            <person name="Watts T."/>
            <person name="Wilson D."/>
            <person name="Wilson R.K."/>
            <person name="Wing R.A."/>
            <person name="Wolfner M.F."/>
            <person name="Wong A."/>
            <person name="Wong G.K."/>
            <person name="Wu C.I."/>
            <person name="Wu G."/>
            <person name="Yamamoto D."/>
            <person name="Yang H.P."/>
            <person name="Yang S.P."/>
            <person name="Yorke J.A."/>
            <person name="Yoshida K."/>
            <person name="Zdobnov E."/>
            <person name="Zhang P."/>
            <person name="Zhang Y."/>
            <person name="Zimin A.V."/>
            <person name="Baldwin J."/>
            <person name="Abdouelleil A."/>
            <person name="Abdulkadir J."/>
            <person name="Abebe A."/>
            <person name="Abera B."/>
            <person name="Abreu J."/>
            <person name="Acer S.C."/>
            <person name="Aftuck L."/>
            <person name="Alexander A."/>
            <person name="An P."/>
            <person name="Anderson E."/>
            <person name="Anderson S."/>
            <person name="Arachi H."/>
            <person name="Azer M."/>
            <person name="Bachantsang P."/>
            <person name="Barry A."/>
            <person name="Bayul T."/>
            <person name="Berlin A."/>
            <person name="Bessette D."/>
            <person name="Bloom T."/>
            <person name="Blye J."/>
            <person name="Boguslavskiy L."/>
            <person name="Bonnet C."/>
            <person name="Boukhgalter B."/>
            <person name="Bourzgui I."/>
            <person name="Brown A."/>
            <person name="Cahill P."/>
            <person name="Channer S."/>
            <person name="Cheshatsang Y."/>
            <person name="Chuda L."/>
            <person name="Citroen M."/>
            <person name="Collymore A."/>
            <person name="Cooke P."/>
            <person name="Costello M."/>
            <person name="D'Aco K."/>
            <person name="Daza R."/>
            <person name="De Haan G."/>
            <person name="DeGray S."/>
            <person name="DeMaso C."/>
            <person name="Dhargay N."/>
            <person name="Dooley K."/>
            <person name="Dooley E."/>
            <person name="Doricent M."/>
            <person name="Dorje P."/>
            <person name="Dorjee K."/>
            <person name="Dupes A."/>
            <person name="Elong R."/>
            <person name="Falk J."/>
            <person name="Farina A."/>
            <person name="Faro S."/>
            <person name="Ferguson D."/>
            <person name="Fisher S."/>
            <person name="Foley C.D."/>
            <person name="Franke A."/>
            <person name="Friedrich D."/>
            <person name="Gadbois L."/>
            <person name="Gearin G."/>
            <person name="Gearin C.R."/>
            <person name="Giannoukos G."/>
            <person name="Goode T."/>
            <person name="Graham J."/>
            <person name="Grandbois E."/>
            <person name="Grewal S."/>
            <person name="Gyaltsen K."/>
            <person name="Hafez N."/>
            <person name="Hagos B."/>
            <person name="Hall J."/>
            <person name="Henson C."/>
            <person name="Hollinger A."/>
            <person name="Honan T."/>
            <person name="Huard M.D."/>
            <person name="Hughes L."/>
            <person name="Hurhula B."/>
            <person name="Husby M.E."/>
            <person name="Kamat A."/>
            <person name="Kanga B."/>
            <person name="Kashin S."/>
            <person name="Khazanovich D."/>
            <person name="Kisner P."/>
            <person name="Lance K."/>
            <person name="Lara M."/>
            <person name="Lee W."/>
            <person name="Lennon N."/>
            <person name="Letendre F."/>
            <person name="LeVine R."/>
            <person name="Lipovsky A."/>
            <person name="Liu X."/>
            <person name="Liu J."/>
            <person name="Liu S."/>
            <person name="Lokyitsang T."/>
            <person name="Lokyitsang Y."/>
            <person name="Lubonja R."/>
            <person name="Lui A."/>
            <person name="MacDonald P."/>
            <person name="Magnisalis V."/>
            <person name="Maru K."/>
            <person name="Matthews C."/>
            <person name="McCusker W."/>
            <person name="McDonough S."/>
            <person name="Mehta T."/>
            <person name="Meldrim J."/>
            <person name="Meneus L."/>
            <person name="Mihai O."/>
            <person name="Mihalev A."/>
            <person name="Mihova T."/>
            <person name="Mittelman R."/>
            <person name="Mlenga V."/>
            <person name="Montmayeur A."/>
            <person name="Mulrain L."/>
            <person name="Navidi A."/>
            <person name="Naylor J."/>
            <person name="Negash T."/>
            <person name="Nguyen T."/>
            <person name="Nguyen N."/>
            <person name="Nicol R."/>
            <person name="Norbu C."/>
            <person name="Norbu N."/>
            <person name="Novod N."/>
            <person name="O'Neill B."/>
            <person name="Osman S."/>
            <person name="Markiewicz E."/>
            <person name="Oyono O.L."/>
            <person name="Patti C."/>
            <person name="Phunkhang P."/>
            <person name="Pierre F."/>
            <person name="Priest M."/>
            <person name="Raghuraman S."/>
            <person name="Rege F."/>
            <person name="Reyes R."/>
            <person name="Rise C."/>
            <person name="Rogov P."/>
            <person name="Ross K."/>
            <person name="Ryan E."/>
            <person name="Settipalli S."/>
            <person name="Shea T."/>
            <person name="Sherpa N."/>
            <person name="Shi L."/>
            <person name="Shih D."/>
            <person name="Sparrow T."/>
            <person name="Spaulding J."/>
            <person name="Stalker J."/>
            <person name="Stange-Thomann N."/>
            <person name="Stavropoulos S."/>
            <person name="Stone C."/>
            <person name="Strader C."/>
            <person name="Tesfaye S."/>
            <person name="Thomson T."/>
            <person name="Thoulutsang Y."/>
            <person name="Thoulutsang D."/>
            <person name="Topham K."/>
            <person name="Topping I."/>
            <person name="Tsamla T."/>
            <person name="Vassiliev H."/>
            <person name="Vo A."/>
            <person name="Wangchuk T."/>
            <person name="Wangdi T."/>
            <person name="Weiand M."/>
            <person name="Wilkinson J."/>
            <person name="Wilson A."/>
            <person name="Yadav S."/>
            <person name="Young G."/>
            <person name="Yu Q."/>
            <person name="Zembek L."/>
            <person name="Zhong D."/>
            <person name="Zimmer A."/>
            <person name="Zwirko Z."/>
            <person name="Jaffe D.B."/>
            <person name="Alvarez P."/>
            <person name="Brockman W."/>
            <person name="Butler J."/>
            <person name="Chin C."/>
            <person name="Gnerre S."/>
            <person name="Grabherr M."/>
            <person name="Kleber M."/>
            <person name="Mauceli E."/>
            <person name="MacCallum I."/>
        </authorList>
    </citation>
    <scope>NUCLEOTIDE SEQUENCE [LARGE SCALE GENOMIC DNA]</scope>
    <source>
        <strain evidence="10">Tucson 15287-2541.00</strain>
    </source>
</reference>
<dbReference type="EC" id="2.4.1.-" evidence="8"/>
<keyword evidence="7" id="KW-0472">Membrane</keyword>
<proteinExistence type="inferred from homology"/>
<dbReference type="PANTHER" id="PTHR21461">
    <property type="entry name" value="GLYCOSYLTRANSFERASE FAMILY 92 PROTEIN"/>
    <property type="match status" value="1"/>
</dbReference>
<evidence type="ECO:0000256" key="7">
    <source>
        <dbReference type="ARBA" id="ARBA00023136"/>
    </source>
</evidence>
<name>B4K2X5_DROGR</name>
<evidence type="ECO:0000256" key="3">
    <source>
        <dbReference type="ARBA" id="ARBA00022676"/>
    </source>
</evidence>
<evidence type="ECO:0000256" key="4">
    <source>
        <dbReference type="ARBA" id="ARBA00022679"/>
    </source>
</evidence>
<dbReference type="OrthoDB" id="2526284at2759"/>
<keyword evidence="5" id="KW-0812">Transmembrane</keyword>
<evidence type="ECO:0000313" key="10">
    <source>
        <dbReference type="Proteomes" id="UP000001070"/>
    </source>
</evidence>
<dbReference type="PANTHER" id="PTHR21461:SF40">
    <property type="entry name" value="GLYCOSYLTRANSFERASE FAMILY 92 PROTEIN"/>
    <property type="match status" value="1"/>
</dbReference>
<evidence type="ECO:0000256" key="2">
    <source>
        <dbReference type="ARBA" id="ARBA00007647"/>
    </source>
</evidence>
<evidence type="ECO:0000256" key="8">
    <source>
        <dbReference type="RuleBase" id="RU366017"/>
    </source>
</evidence>
<dbReference type="HOGENOM" id="CLU_021496_0_0_1"/>
<evidence type="ECO:0000256" key="1">
    <source>
        <dbReference type="ARBA" id="ARBA00004167"/>
    </source>
</evidence>
<evidence type="ECO:0000256" key="6">
    <source>
        <dbReference type="ARBA" id="ARBA00022989"/>
    </source>
</evidence>
<dbReference type="InterPro" id="IPR008166">
    <property type="entry name" value="Glyco_transf_92"/>
</dbReference>
<dbReference type="GO" id="GO:0005737">
    <property type="term" value="C:cytoplasm"/>
    <property type="evidence" value="ECO:0007669"/>
    <property type="project" value="TreeGrafter"/>
</dbReference>
<sequence length="368" mass="41797">MKRGKKNWGSRERSSMSFLIVILFFAVFGLIILTEVFMIDERSHSGLMAMRAGGGGGSLRDCIDVDFAASSSNGSATGPIRRPLPHAPPSGDQIPDRMAVCVKPFHFSYDQALYLMEYLEFYALLGVSHFTFYNHTLGPHASCVLQSYQRGQVPGNLTAFDWEPLQPAEAANNATPRVLKSLHYQRPTVSILPWNLRMRSQKEIRTEGLFAALNDCLYRTMYRYKYLALVDLDEFIVPRYTDTLNDLLSSLNQRFRNRNTGAYSFQNAFYYLQFADDPLASSGISGGNDQLGSVRASLVTQRKTRRRYKLHPQKQRSKYICKPEAVVEAGNHFVWEFSPGMGSLNVPPKEAILQHYRVSRKVLHKFIN</sequence>
<accession>B4K2X5</accession>
<evidence type="ECO:0000313" key="9">
    <source>
        <dbReference type="EMBL" id="EDW05026.1"/>
    </source>
</evidence>
<keyword evidence="10" id="KW-1185">Reference proteome</keyword>
<dbReference type="Pfam" id="PF01697">
    <property type="entry name" value="Glyco_transf_92"/>
    <property type="match status" value="1"/>
</dbReference>
<dbReference type="InParanoid" id="B4K2X5"/>
<dbReference type="OMA" id="MIVFTEI"/>
<gene>
    <name evidence="9" type="primary">Dgri\GH23635</name>
    <name evidence="9" type="ORF">Dgri_GH23635</name>
</gene>
<keyword evidence="3 8" id="KW-0328">Glycosyltransferase</keyword>
<protein>
    <recommendedName>
        <fullName evidence="8">Glycosyltransferase family 92 protein</fullName>
        <ecNumber evidence="8">2.4.1.-</ecNumber>
    </recommendedName>
</protein>
<keyword evidence="4 8" id="KW-0808">Transferase</keyword>
<dbReference type="eggNOG" id="KOG4735">
    <property type="taxonomic scope" value="Eukaryota"/>
</dbReference>
<comment type="similarity">
    <text evidence="2 8">Belongs to the glycosyltransferase 92 family.</text>
</comment>
<evidence type="ECO:0000256" key="5">
    <source>
        <dbReference type="ARBA" id="ARBA00022692"/>
    </source>
</evidence>
<comment type="subcellular location">
    <subcellularLocation>
        <location evidence="1">Membrane</location>
        <topology evidence="1">Single-pass membrane protein</topology>
    </subcellularLocation>
</comment>
<dbReference type="AlphaFoldDB" id="B4K2X5"/>
<dbReference type="PhylomeDB" id="B4K2X5"/>